<dbReference type="PANTHER" id="PTHR33542">
    <property type="entry name" value="SIROHYDROCHLORIN FERROCHELATASE, CHLOROPLASTIC"/>
    <property type="match status" value="1"/>
</dbReference>
<reference evidence="3 4" key="1">
    <citation type="journal article" date="2007" name="Nat. Biotechnol.">
        <title>Complete genome sequence of the myxobacterium Sorangium cellulosum.</title>
        <authorList>
            <person name="Schneiker S."/>
            <person name="Perlova O."/>
            <person name="Kaiser O."/>
            <person name="Gerth K."/>
            <person name="Alici A."/>
            <person name="Altmeyer M.O."/>
            <person name="Bartels D."/>
            <person name="Bekel T."/>
            <person name="Beyer S."/>
            <person name="Bode E."/>
            <person name="Bode H.B."/>
            <person name="Bolten C.J."/>
            <person name="Choudhuri J.V."/>
            <person name="Doss S."/>
            <person name="Elnakady Y.A."/>
            <person name="Frank B."/>
            <person name="Gaigalat L."/>
            <person name="Goesmann A."/>
            <person name="Groeger C."/>
            <person name="Gross F."/>
            <person name="Jelsbak L."/>
            <person name="Jelsbak L."/>
            <person name="Kalinowski J."/>
            <person name="Kegler C."/>
            <person name="Knauber T."/>
            <person name="Konietzny S."/>
            <person name="Kopp M."/>
            <person name="Krause L."/>
            <person name="Krug D."/>
            <person name="Linke B."/>
            <person name="Mahmud T."/>
            <person name="Martinez-Arias R."/>
            <person name="McHardy A.C."/>
            <person name="Merai M."/>
            <person name="Meyer F."/>
            <person name="Mormann S."/>
            <person name="Munoz-Dorado J."/>
            <person name="Perez J."/>
            <person name="Pradella S."/>
            <person name="Rachid S."/>
            <person name="Raddatz G."/>
            <person name="Rosenau F."/>
            <person name="Rueckert C."/>
            <person name="Sasse F."/>
            <person name="Scharfe M."/>
            <person name="Schuster S.C."/>
            <person name="Suen G."/>
            <person name="Treuner-Lange A."/>
            <person name="Velicer G.J."/>
            <person name="Vorholter F.-J."/>
            <person name="Weissman K.J."/>
            <person name="Welch R.D."/>
            <person name="Wenzel S.C."/>
            <person name="Whitworth D.E."/>
            <person name="Wilhelm S."/>
            <person name="Wittmann C."/>
            <person name="Bloecker H."/>
            <person name="Puehler A."/>
            <person name="Mueller R."/>
        </authorList>
    </citation>
    <scope>NUCLEOTIDE SEQUENCE [LARGE SCALE GENOMIC DNA]</scope>
    <source>
        <strain evidence="4">So ce56</strain>
    </source>
</reference>
<keyword evidence="2 3" id="KW-0456">Lyase</keyword>
<dbReference type="GO" id="GO:0016852">
    <property type="term" value="F:sirohydrochlorin cobaltochelatase activity"/>
    <property type="evidence" value="ECO:0007669"/>
    <property type="project" value="UniProtKB-EC"/>
</dbReference>
<dbReference type="CDD" id="cd03414">
    <property type="entry name" value="CbiX_SirB_C"/>
    <property type="match status" value="1"/>
</dbReference>
<keyword evidence="4" id="KW-1185">Reference proteome</keyword>
<dbReference type="AlphaFoldDB" id="A9GQ78"/>
<proteinExistence type="predicted"/>
<organism evidence="3 4">
    <name type="scientific">Sorangium cellulosum (strain So ce56)</name>
    <name type="common">Polyangium cellulosum (strain So ce56)</name>
    <dbReference type="NCBI Taxonomy" id="448385"/>
    <lineage>
        <taxon>Bacteria</taxon>
        <taxon>Pseudomonadati</taxon>
        <taxon>Myxococcota</taxon>
        <taxon>Polyangia</taxon>
        <taxon>Polyangiales</taxon>
        <taxon>Polyangiaceae</taxon>
        <taxon>Sorangium</taxon>
    </lineage>
</organism>
<sequence>MHDDGLLLIGHGSRDAASNAEFEAIVADYAAARPGIAVQHGYIELATPHLADALAALAARVSRVAVVPLFLFAAGHVKNDIPIALERARAAHPGVRFSAARPLGVHPALAEIAFERAATALPDDPAARARSALVVVGRGSSDPDANGDFCKTARLIGEGRGLQLVEPTFIGVTRPSVEETLERVARHRPERVVVVPYFLFAGRLMTKLAEQVDRFSSTYPWIRASLAPHLGRSSALEGLIDERARQAFAGEAPLPCDTCMYRTALPGLAREVGGLKAMLYSVRHTLTHTQASNHPHAHRSLRKHVLVCGNADCVDRGSLALLESVRRLVKQAGQQQQIRVTRTSCMGRCGEGPTVAVYPDGVWYRGVRDEDAKDLVEEHLLGDRLVARLVDDIMQ</sequence>
<dbReference type="Gene3D" id="3.40.50.1400">
    <property type="match status" value="2"/>
</dbReference>
<dbReference type="Pfam" id="PF01903">
    <property type="entry name" value="CbiX"/>
    <property type="match status" value="2"/>
</dbReference>
<evidence type="ECO:0000313" key="4">
    <source>
        <dbReference type="Proteomes" id="UP000002139"/>
    </source>
</evidence>
<dbReference type="InterPro" id="IPR002762">
    <property type="entry name" value="CbiX-like"/>
</dbReference>
<evidence type="ECO:0000256" key="2">
    <source>
        <dbReference type="ARBA" id="ARBA00023239"/>
    </source>
</evidence>
<dbReference type="PANTHER" id="PTHR33542:SF3">
    <property type="entry name" value="SIROHYDROCHLORIN FERROCHELATASE, CHLOROPLASTIC"/>
    <property type="match status" value="1"/>
</dbReference>
<dbReference type="SUPFAM" id="SSF52833">
    <property type="entry name" value="Thioredoxin-like"/>
    <property type="match status" value="1"/>
</dbReference>
<dbReference type="HOGENOM" id="CLU_056929_0_0_7"/>
<dbReference type="GO" id="GO:0046872">
    <property type="term" value="F:metal ion binding"/>
    <property type="evidence" value="ECO:0007669"/>
    <property type="project" value="UniProtKB-KW"/>
</dbReference>
<name>A9GQ78_SORC5</name>
<dbReference type="Gene3D" id="3.40.30.10">
    <property type="entry name" value="Glutaredoxin"/>
    <property type="match status" value="1"/>
</dbReference>
<dbReference type="eggNOG" id="COG3411">
    <property type="taxonomic scope" value="Bacteria"/>
</dbReference>
<dbReference type="STRING" id="448385.sce0245"/>
<dbReference type="CDD" id="cd03416">
    <property type="entry name" value="CbiX_SirB_N"/>
    <property type="match status" value="1"/>
</dbReference>
<dbReference type="KEGG" id="scl:sce0245"/>
<accession>A9GQ78</accession>
<protein>
    <submittedName>
        <fullName evidence="3">Sirohydrochlorin cobaltochelatase</fullName>
        <ecNumber evidence="3">4.99.1.3</ecNumber>
    </submittedName>
</protein>
<dbReference type="Proteomes" id="UP000002139">
    <property type="component" value="Chromosome"/>
</dbReference>
<dbReference type="eggNOG" id="COG2138">
    <property type="taxonomic scope" value="Bacteria"/>
</dbReference>
<dbReference type="BioCyc" id="SCEL448385:SCE_RS01270-MONOMER"/>
<dbReference type="SUPFAM" id="SSF53800">
    <property type="entry name" value="Chelatase"/>
    <property type="match status" value="1"/>
</dbReference>
<dbReference type="EC" id="4.99.1.3" evidence="3"/>
<dbReference type="RefSeq" id="WP_012232880.1">
    <property type="nucleotide sequence ID" value="NC_010162.1"/>
</dbReference>
<keyword evidence="1" id="KW-0479">Metal-binding</keyword>
<evidence type="ECO:0000313" key="3">
    <source>
        <dbReference type="EMBL" id="CAN90402.1"/>
    </source>
</evidence>
<gene>
    <name evidence="3" type="primary">cbiX</name>
    <name evidence="3" type="ordered locus">sce0245</name>
</gene>
<dbReference type="InterPro" id="IPR050963">
    <property type="entry name" value="Sirohydro_Cobaltochel/CbiX"/>
</dbReference>
<dbReference type="Pfam" id="PF01257">
    <property type="entry name" value="2Fe-2S_thioredx"/>
    <property type="match status" value="1"/>
</dbReference>
<dbReference type="EMBL" id="AM746676">
    <property type="protein sequence ID" value="CAN90402.1"/>
    <property type="molecule type" value="Genomic_DNA"/>
</dbReference>
<dbReference type="OrthoDB" id="9800597at2"/>
<evidence type="ECO:0000256" key="1">
    <source>
        <dbReference type="ARBA" id="ARBA00022723"/>
    </source>
</evidence>
<dbReference type="CDD" id="cd02980">
    <property type="entry name" value="TRX_Fd_family"/>
    <property type="match status" value="1"/>
</dbReference>
<dbReference type="InterPro" id="IPR036249">
    <property type="entry name" value="Thioredoxin-like_sf"/>
</dbReference>